<evidence type="ECO:0000313" key="6">
    <source>
        <dbReference type="EMBL" id="MFD2744452.1"/>
    </source>
</evidence>
<dbReference type="SUPFAM" id="SSF52317">
    <property type="entry name" value="Class I glutamine amidotransferase-like"/>
    <property type="match status" value="1"/>
</dbReference>
<keyword evidence="4 5" id="KW-0012">Acyltransferase</keyword>
<dbReference type="PANTHER" id="PTHR20919">
    <property type="entry name" value="HOMOSERINE O-SUCCINYLTRANSFERASE"/>
    <property type="match status" value="1"/>
</dbReference>
<comment type="catalytic activity">
    <reaction evidence="5">
        <text>L-homoserine + acetyl-CoA = O-acetyl-L-homoserine + CoA</text>
        <dbReference type="Rhea" id="RHEA:13701"/>
        <dbReference type="ChEBI" id="CHEBI:57287"/>
        <dbReference type="ChEBI" id="CHEBI:57288"/>
        <dbReference type="ChEBI" id="CHEBI:57476"/>
        <dbReference type="ChEBI" id="CHEBI:57716"/>
        <dbReference type="EC" id="2.3.1.31"/>
    </reaction>
</comment>
<feature type="active site" description="Acyl-thioester intermediate" evidence="5">
    <location>
        <position position="142"/>
    </location>
</feature>
<dbReference type="GO" id="GO:0008899">
    <property type="term" value="F:homoserine O-succinyltransferase activity"/>
    <property type="evidence" value="ECO:0007669"/>
    <property type="project" value="UniProtKB-EC"/>
</dbReference>
<keyword evidence="7" id="KW-1185">Reference proteome</keyword>
<dbReference type="Pfam" id="PF04204">
    <property type="entry name" value="HTS"/>
    <property type="match status" value="1"/>
</dbReference>
<dbReference type="Proteomes" id="UP001597418">
    <property type="component" value="Unassembled WGS sequence"/>
</dbReference>
<comment type="caution">
    <text evidence="5">Lacks conserved residue(s) required for the propagation of feature annotation.</text>
</comment>
<comment type="pathway">
    <text evidence="5">Amino-acid biosynthesis; L-methionine biosynthesis via de novo pathway; O-acetyl-L-homoserine from L-homoserine: step 1/1.</text>
</comment>
<comment type="function">
    <text evidence="5">Transfers an acetyl group from acetyl-CoA to L-homoserine, forming acetyl-L-homoserine.</text>
</comment>
<proteinExistence type="inferred from homology"/>
<protein>
    <recommendedName>
        <fullName evidence="5">Homoserine O-acetyltransferase</fullName>
        <shortName evidence="5">HAT</shortName>
        <ecNumber evidence="5">2.3.1.31</ecNumber>
    </recommendedName>
    <alternativeName>
        <fullName evidence="5">Homoserine transacetylase</fullName>
        <shortName evidence="5">HTA</shortName>
    </alternativeName>
</protein>
<evidence type="ECO:0000256" key="2">
    <source>
        <dbReference type="ARBA" id="ARBA00022605"/>
    </source>
</evidence>
<accession>A0ABW5UF36</accession>
<dbReference type="Gene3D" id="3.40.50.880">
    <property type="match status" value="1"/>
</dbReference>
<organism evidence="6 7">
    <name type="scientific">Sphingobacterium populi</name>
    <dbReference type="NCBI Taxonomy" id="1812824"/>
    <lineage>
        <taxon>Bacteria</taxon>
        <taxon>Pseudomonadati</taxon>
        <taxon>Bacteroidota</taxon>
        <taxon>Sphingobacteriia</taxon>
        <taxon>Sphingobacteriales</taxon>
        <taxon>Sphingobacteriaceae</taxon>
        <taxon>Sphingobacterium</taxon>
    </lineage>
</organism>
<feature type="binding site" evidence="5">
    <location>
        <position position="249"/>
    </location>
    <ligand>
        <name>substrate</name>
    </ligand>
</feature>
<feature type="active site" evidence="5">
    <location>
        <position position="237"/>
    </location>
</feature>
<dbReference type="RefSeq" id="WP_066751832.1">
    <property type="nucleotide sequence ID" value="NZ_JBHUMB010000014.1"/>
</dbReference>
<dbReference type="NCBIfam" id="TIGR01001">
    <property type="entry name" value="metA"/>
    <property type="match status" value="1"/>
</dbReference>
<dbReference type="HAMAP" id="MF_00295">
    <property type="entry name" value="MetA_acyltransf"/>
    <property type="match status" value="1"/>
</dbReference>
<comment type="similarity">
    <text evidence="5">Belongs to the MetA family.</text>
</comment>
<dbReference type="InterPro" id="IPR029062">
    <property type="entry name" value="Class_I_gatase-like"/>
</dbReference>
<reference evidence="7" key="1">
    <citation type="journal article" date="2019" name="Int. J. Syst. Evol. Microbiol.">
        <title>The Global Catalogue of Microorganisms (GCM) 10K type strain sequencing project: providing services to taxonomists for standard genome sequencing and annotation.</title>
        <authorList>
            <consortium name="The Broad Institute Genomics Platform"/>
            <consortium name="The Broad Institute Genome Sequencing Center for Infectious Disease"/>
            <person name="Wu L."/>
            <person name="Ma J."/>
        </authorList>
    </citation>
    <scope>NUCLEOTIDE SEQUENCE [LARGE SCALE GENOMIC DNA]</scope>
    <source>
        <strain evidence="7">KCTC 42247</strain>
    </source>
</reference>
<name>A0ABW5UF36_9SPHI</name>
<keyword evidence="3 5" id="KW-0808">Transferase</keyword>
<feature type="binding site" evidence="5">
    <location>
        <position position="192"/>
    </location>
    <ligand>
        <name>substrate</name>
    </ligand>
</feature>
<evidence type="ECO:0000256" key="1">
    <source>
        <dbReference type="ARBA" id="ARBA00022490"/>
    </source>
</evidence>
<keyword evidence="5" id="KW-0486">Methionine biosynthesis</keyword>
<comment type="subcellular location">
    <subcellularLocation>
        <location evidence="5">Cytoplasm</location>
    </subcellularLocation>
</comment>
<dbReference type="PANTHER" id="PTHR20919:SF0">
    <property type="entry name" value="HOMOSERINE O-SUCCINYLTRANSFERASE"/>
    <property type="match status" value="1"/>
</dbReference>
<dbReference type="InterPro" id="IPR033752">
    <property type="entry name" value="MetA_family"/>
</dbReference>
<keyword evidence="2 5" id="KW-0028">Amino-acid biosynthesis</keyword>
<feature type="active site" description="Proton acceptor" evidence="5">
    <location>
        <position position="235"/>
    </location>
</feature>
<evidence type="ECO:0000256" key="5">
    <source>
        <dbReference type="HAMAP-Rule" id="MF_00295"/>
    </source>
</evidence>
<gene>
    <name evidence="6" type="primary">metA</name>
    <name evidence="5" type="synonym">metAA</name>
    <name evidence="6" type="ORF">ACFSQ6_13720</name>
</gene>
<dbReference type="PIRSF" id="PIRSF000450">
    <property type="entry name" value="H_ser_succinyltr"/>
    <property type="match status" value="1"/>
</dbReference>
<dbReference type="InterPro" id="IPR005697">
    <property type="entry name" value="HST_MetA"/>
</dbReference>
<evidence type="ECO:0000256" key="4">
    <source>
        <dbReference type="ARBA" id="ARBA00023315"/>
    </source>
</evidence>
<feature type="site" description="Important for acyl-CoA specificity" evidence="5">
    <location>
        <position position="111"/>
    </location>
</feature>
<comment type="caution">
    <text evidence="6">The sequence shown here is derived from an EMBL/GenBank/DDBJ whole genome shotgun (WGS) entry which is preliminary data.</text>
</comment>
<evidence type="ECO:0000256" key="3">
    <source>
        <dbReference type="ARBA" id="ARBA00022679"/>
    </source>
</evidence>
<evidence type="ECO:0000313" key="7">
    <source>
        <dbReference type="Proteomes" id="UP001597418"/>
    </source>
</evidence>
<dbReference type="CDD" id="cd03131">
    <property type="entry name" value="GATase1_HTS"/>
    <property type="match status" value="1"/>
</dbReference>
<dbReference type="EMBL" id="JBHUMB010000014">
    <property type="protein sequence ID" value="MFD2744452.1"/>
    <property type="molecule type" value="Genomic_DNA"/>
</dbReference>
<sequence>MPVKIPNNLPAIELLKEENIFVMSDLRASTQDIRPLRVLILNLMPLKISTETDFVRLLSNNPLQVEVEFLRLDTHTPKNTSEEHLELFYKGFSQVTDNFYDGMIITGAPVEMLPFEEVSYWNEMKDIFDWAKTHVTSTLYICWAAQAALHHFYGVEKVPLDQKLFGVFRHSTTQHRSPLFRGFDDEFYIPHSRHTTITKDALLANDEIAILAESDEAGVAVVCSRGGREFYLTGHSEYSPWTLHEEYLRDVERGSNIQLPVNYYRNDDASKAPLVRWSGHANLLFNNWLNYFVYQETPYDLKDVPHLGALNEPNATIADI</sequence>
<feature type="site" description="Important for substrate specificity" evidence="5">
    <location>
        <position position="192"/>
    </location>
</feature>
<dbReference type="EC" id="2.3.1.31" evidence="5"/>
<keyword evidence="1 5" id="KW-0963">Cytoplasm</keyword>
<feature type="binding site" evidence="5">
    <location>
        <position position="163"/>
    </location>
    <ligand>
        <name>substrate</name>
    </ligand>
</feature>